<keyword evidence="5" id="KW-1185">Reference proteome</keyword>
<dbReference type="Pfam" id="PF16729">
    <property type="entry name" value="DUF5067"/>
    <property type="match status" value="1"/>
</dbReference>
<evidence type="ECO:0000259" key="3">
    <source>
        <dbReference type="Pfam" id="PF16729"/>
    </source>
</evidence>
<sequence>MRKNKNKPETVDTASVTETEEIKVPKKKKKKTGLIVFLIILILAVAGAAAYYFMERQKPISTTKNYLENVQAMNFDGMKELLQSNDMSALDNADITSTAYTNFFKTINQKMSFEIKKTRFNIQNGTATVTAHIKYIDGSDIYKETITEFLKQIVSTAFAGETITEEETQQKLASLLEEKSGSVEDKYTEVDIDYPLIEANGKWKVVSLDAETVKVMSANFTNVQDEIHQSLSEIENSDSGNLDAQPTSDSTIDMSNDKFTIHYTKCRVTKDYAGNSCILVYYDYTNNGSSPSSAMVDVNLQATQNGQALEAAILAENDTAVDQFMAEVNPGQTVNVCQAFTLKDQSDVTIQAGEAFTIGGGTVTSQILKVQ</sequence>
<organism evidence="4 5">
    <name type="scientific">Blautia intestinihominis</name>
    <dbReference type="NCBI Taxonomy" id="3133152"/>
    <lineage>
        <taxon>Bacteria</taxon>
        <taxon>Bacillati</taxon>
        <taxon>Bacillota</taxon>
        <taxon>Clostridia</taxon>
        <taxon>Lachnospirales</taxon>
        <taxon>Lachnospiraceae</taxon>
        <taxon>Blautia</taxon>
    </lineage>
</organism>
<keyword evidence="2" id="KW-0812">Transmembrane</keyword>
<protein>
    <submittedName>
        <fullName evidence="4">DUF5067 domain-containing protein</fullName>
    </submittedName>
</protein>
<evidence type="ECO:0000256" key="2">
    <source>
        <dbReference type="SAM" id="Phobius"/>
    </source>
</evidence>
<keyword evidence="2" id="KW-0472">Membrane</keyword>
<proteinExistence type="predicted"/>
<keyword evidence="2" id="KW-1133">Transmembrane helix</keyword>
<feature type="domain" description="DUF5067" evidence="3">
    <location>
        <begin position="241"/>
        <end position="352"/>
    </location>
</feature>
<dbReference type="Gene3D" id="2.60.40.1240">
    <property type="match status" value="1"/>
</dbReference>
<evidence type="ECO:0000313" key="5">
    <source>
        <dbReference type="Proteomes" id="UP001446032"/>
    </source>
</evidence>
<name>A0ABV1APL1_9FIRM</name>
<evidence type="ECO:0000256" key="1">
    <source>
        <dbReference type="ARBA" id="ARBA00022729"/>
    </source>
</evidence>
<dbReference type="Proteomes" id="UP001446032">
    <property type="component" value="Unassembled WGS sequence"/>
</dbReference>
<feature type="transmembrane region" description="Helical" evidence="2">
    <location>
        <begin position="33"/>
        <end position="54"/>
    </location>
</feature>
<gene>
    <name evidence="4" type="ORF">WMO75_15240</name>
</gene>
<dbReference type="RefSeq" id="WP_118698741.1">
    <property type="nucleotide sequence ID" value="NZ_JBBMEI010000063.1"/>
</dbReference>
<dbReference type="InterPro" id="IPR029050">
    <property type="entry name" value="Immunoprotect_excell_Ig-like"/>
</dbReference>
<accession>A0ABV1APL1</accession>
<comment type="caution">
    <text evidence="4">The sequence shown here is derived from an EMBL/GenBank/DDBJ whole genome shotgun (WGS) entry which is preliminary data.</text>
</comment>
<dbReference type="EMBL" id="JBBMEI010000063">
    <property type="protein sequence ID" value="MEQ2359655.1"/>
    <property type="molecule type" value="Genomic_DNA"/>
</dbReference>
<reference evidence="4 5" key="1">
    <citation type="submission" date="2024-03" db="EMBL/GenBank/DDBJ databases">
        <title>Human intestinal bacterial collection.</title>
        <authorList>
            <person name="Pauvert C."/>
            <person name="Hitch T.C.A."/>
            <person name="Clavel T."/>
        </authorList>
    </citation>
    <scope>NUCLEOTIDE SEQUENCE [LARGE SCALE GENOMIC DNA]</scope>
    <source>
        <strain evidence="4 5">CLA-AA-H95</strain>
    </source>
</reference>
<keyword evidence="1" id="KW-0732">Signal</keyword>
<evidence type="ECO:0000313" key="4">
    <source>
        <dbReference type="EMBL" id="MEQ2359655.1"/>
    </source>
</evidence>
<dbReference type="InterPro" id="IPR031989">
    <property type="entry name" value="DUF5067"/>
</dbReference>